<evidence type="ECO:0008006" key="10">
    <source>
        <dbReference type="Google" id="ProtNLM"/>
    </source>
</evidence>
<comment type="caution">
    <text evidence="8">The sequence shown here is derived from an EMBL/GenBank/DDBJ whole genome shotgun (WGS) entry which is preliminary data.</text>
</comment>
<sequence>MFATERTGLPPRVDLQKTVCGSCACGGCEENEISGMCLQCEEALCSDCMSAHRRVKMTRDHEVTLNIPSTGWILRRRCPLHPQETLRFFCLVCKELTCKDCQLIAHRGHGFLKQEEALESEKQQLQSLLHSIKCQKEKIRSSFELMEARLQNIVEIKEMAKKMLTQLVQSIFRTLVLKASQLLKEVYAMFNEEVRILMERKTSLSRLDSCQDYIVTFIDKVLSREGHTLLFHRKSIESQAKKLLSEETSTPDTMMKLHFQVQKGICQYISKFLSRMVKFSKSSVPFSSKGCDTTQFQPVPTENSNANKTDIDGQPPTPPLTESFLISPELGSCFPFDADQMIQRLSPLSQGNQPSTSALSNQGPSFQAKLCSIPSIDLTPYLPSPDDISGLPKNLESSVSSHFHQLAVDSNPPSCDNSQPKVRASKHTLSENEKSYRAMNRLKSWTSYYYPDLDQQKPRNGNTPSPILSKQANNEMTISDSSIPTHDTPETTKTPPDNHQTSLPTAPMTSHQDTSMPTPSIPSSHQRQLPTYQAAINHQTPVPAKTLPDNHQRSLPTVPMTSHQDTSMPTPSIPSSHQRQLPTYQATINHQTPVPAKTPPDNHQRSLPTVPVTSHQDTSMPTPSIPSTHQRHLPTYQATINHQTTVPAKTLPDNHQRSLPTVPMTSHQKTSMLTHFIPESQIDSPNYPIPADHQVPLKTHPIPTNQTLVPSHQIPDNHRQLLTAHSIPTIHQTTPTVLNANNHQKPLLSNIIPANNQTTLSYHPLPTNTTNPVPLIPTYQLSAIKPASIIMQPMANQVQAHSINHSFLVNNQQHILVHPITNDKPITVLTQHSKAPSLIPSDYQTPVITYQIPNNQMHSNKPNGIPTLLLTQPVQNVLISSQANIPLTLISATDRLPLNKMTRESSNDGLKPNPMKDSRGSSPHERPIEGNGNTCSSIKIPVKALAEQEFDVSSTSITDFESTLPSSAMSKMEHSSLDQNCSSGSKAEVGEPGTKRGCEKQPQNAGLPILHRPLASPCSSSEDLEMTSHELAVQSGVDFRRLKENKSQTAEKLQNLNSQVKQIKRFPCVSLVRLPICLASLGDPIPDREMENSPLNDVHFCTVCQSAGAALQCKTCDNAFHLDCHIPAVLKEPRGAWVCLLCQDINESYDSEEKRMSSLSLQDQRRCEQLLLGLLCEGNMDLLYSVTRNHSKTPEFEIILNRLQGKMKPSYRTAAELVSDLWSVLEILLIKAEEKMQIVMLQRAFEEKLNKTFGSRLHTSLLTYSSIIDTEELSNKDPQKQKHTHTLKRMREFFSANSGMSVKKLCLDKEKTS</sequence>
<evidence type="ECO:0000256" key="4">
    <source>
        <dbReference type="PROSITE-ProRule" id="PRU00024"/>
    </source>
</evidence>
<evidence type="ECO:0000256" key="2">
    <source>
        <dbReference type="ARBA" id="ARBA00022771"/>
    </source>
</evidence>
<dbReference type="InterPro" id="IPR000315">
    <property type="entry name" value="Znf_B-box"/>
</dbReference>
<feature type="compositionally biased region" description="Polar residues" evidence="5">
    <location>
        <begin position="458"/>
        <end position="525"/>
    </location>
</feature>
<feature type="domain" description="B box-type" evidence="7">
    <location>
        <begin position="78"/>
        <end position="114"/>
    </location>
</feature>
<evidence type="ECO:0000256" key="5">
    <source>
        <dbReference type="SAM" id="MobiDB-lite"/>
    </source>
</evidence>
<feature type="region of interest" description="Disordered" evidence="5">
    <location>
        <begin position="968"/>
        <end position="1005"/>
    </location>
</feature>
<dbReference type="Gene3D" id="3.30.160.60">
    <property type="entry name" value="Classic Zinc Finger"/>
    <property type="match status" value="1"/>
</dbReference>
<dbReference type="PROSITE" id="PS50119">
    <property type="entry name" value="ZF_BBOX"/>
    <property type="match status" value="2"/>
</dbReference>
<feature type="compositionally biased region" description="Polar residues" evidence="5">
    <location>
        <begin position="411"/>
        <end position="420"/>
    </location>
</feature>
<dbReference type="InterPro" id="IPR011011">
    <property type="entry name" value="Znf_FYVE_PHD"/>
</dbReference>
<dbReference type="PROSITE" id="PS01359">
    <property type="entry name" value="ZF_PHD_1"/>
    <property type="match status" value="1"/>
</dbReference>
<evidence type="ECO:0000259" key="6">
    <source>
        <dbReference type="PROSITE" id="PS50016"/>
    </source>
</evidence>
<dbReference type="GO" id="GO:0005654">
    <property type="term" value="C:nucleoplasm"/>
    <property type="evidence" value="ECO:0007669"/>
    <property type="project" value="TreeGrafter"/>
</dbReference>
<keyword evidence="9" id="KW-1185">Reference proteome</keyword>
<dbReference type="GO" id="GO:0008270">
    <property type="term" value="F:zinc ion binding"/>
    <property type="evidence" value="ECO:0007669"/>
    <property type="project" value="UniProtKB-KW"/>
</dbReference>
<feature type="region of interest" description="Disordered" evidence="5">
    <location>
        <begin position="899"/>
        <end position="935"/>
    </location>
</feature>
<dbReference type="PANTHER" id="PTHR25462:SF299">
    <property type="entry name" value="E3 UBIQUITIN-PROTEIN LIGASE TRIM56"/>
    <property type="match status" value="1"/>
</dbReference>
<dbReference type="SUPFAM" id="SSF57903">
    <property type="entry name" value="FYVE/PHD zinc finger"/>
    <property type="match status" value="1"/>
</dbReference>
<dbReference type="STRING" id="623744.A0A553RLP4"/>
<feature type="domain" description="PHD-type" evidence="6">
    <location>
        <begin position="1098"/>
        <end position="1145"/>
    </location>
</feature>
<dbReference type="Pfam" id="PF00643">
    <property type="entry name" value="zf-B_box"/>
    <property type="match status" value="1"/>
</dbReference>
<dbReference type="InterPro" id="IPR019786">
    <property type="entry name" value="Zinc_finger_PHD-type_CS"/>
</dbReference>
<feature type="region of interest" description="Disordered" evidence="5">
    <location>
        <begin position="452"/>
        <end position="525"/>
    </location>
</feature>
<evidence type="ECO:0000313" key="8">
    <source>
        <dbReference type="EMBL" id="TRZ03102.1"/>
    </source>
</evidence>
<feature type="domain" description="B box-type" evidence="7">
    <location>
        <begin position="25"/>
        <end position="66"/>
    </location>
</feature>
<dbReference type="GO" id="GO:0045087">
    <property type="term" value="P:innate immune response"/>
    <property type="evidence" value="ECO:0007669"/>
    <property type="project" value="TreeGrafter"/>
</dbReference>
<dbReference type="SMART" id="SM00336">
    <property type="entry name" value="BBOX"/>
    <property type="match status" value="2"/>
</dbReference>
<dbReference type="InterPro" id="IPR047153">
    <property type="entry name" value="TRIM45/56/19-like"/>
</dbReference>
<feature type="region of interest" description="Disordered" evidence="5">
    <location>
        <begin position="406"/>
        <end position="435"/>
    </location>
</feature>
<accession>A0A553RLP4</accession>
<dbReference type="InterPro" id="IPR001965">
    <property type="entry name" value="Znf_PHD"/>
</dbReference>
<keyword evidence="1" id="KW-0479">Metal-binding</keyword>
<evidence type="ECO:0000256" key="3">
    <source>
        <dbReference type="ARBA" id="ARBA00022833"/>
    </source>
</evidence>
<name>A0A553RLP4_9TELE</name>
<proteinExistence type="predicted"/>
<dbReference type="GO" id="GO:0061630">
    <property type="term" value="F:ubiquitin protein ligase activity"/>
    <property type="evidence" value="ECO:0007669"/>
    <property type="project" value="TreeGrafter"/>
</dbReference>
<feature type="compositionally biased region" description="Basic and acidic residues" evidence="5">
    <location>
        <begin position="914"/>
        <end position="928"/>
    </location>
</feature>
<dbReference type="InterPro" id="IPR019787">
    <property type="entry name" value="Znf_PHD-finger"/>
</dbReference>
<dbReference type="Gene3D" id="3.30.40.10">
    <property type="entry name" value="Zinc/RING finger domain, C3HC4 (zinc finger)"/>
    <property type="match status" value="1"/>
</dbReference>
<organism evidence="8 9">
    <name type="scientific">Danionella cerebrum</name>
    <dbReference type="NCBI Taxonomy" id="2873325"/>
    <lineage>
        <taxon>Eukaryota</taxon>
        <taxon>Metazoa</taxon>
        <taxon>Chordata</taxon>
        <taxon>Craniata</taxon>
        <taxon>Vertebrata</taxon>
        <taxon>Euteleostomi</taxon>
        <taxon>Actinopterygii</taxon>
        <taxon>Neopterygii</taxon>
        <taxon>Teleostei</taxon>
        <taxon>Ostariophysi</taxon>
        <taxon>Cypriniformes</taxon>
        <taxon>Danionidae</taxon>
        <taxon>Danioninae</taxon>
        <taxon>Danionella</taxon>
    </lineage>
</organism>
<evidence type="ECO:0000313" key="9">
    <source>
        <dbReference type="Proteomes" id="UP000316079"/>
    </source>
</evidence>
<gene>
    <name evidence="8" type="ORF">DNTS_029891</name>
</gene>
<dbReference type="Proteomes" id="UP000316079">
    <property type="component" value="Unassembled WGS sequence"/>
</dbReference>
<dbReference type="PROSITE" id="PS50016">
    <property type="entry name" value="ZF_PHD_2"/>
    <property type="match status" value="1"/>
</dbReference>
<dbReference type="SUPFAM" id="SSF57845">
    <property type="entry name" value="B-box zinc-binding domain"/>
    <property type="match status" value="1"/>
</dbReference>
<dbReference type="OrthoDB" id="1870062at2759"/>
<dbReference type="Pfam" id="PF00628">
    <property type="entry name" value="PHD"/>
    <property type="match status" value="1"/>
</dbReference>
<feature type="region of interest" description="Disordered" evidence="5">
    <location>
        <begin position="557"/>
        <end position="579"/>
    </location>
</feature>
<reference evidence="8 9" key="1">
    <citation type="journal article" date="2019" name="Sci. Data">
        <title>Hybrid genome assembly and annotation of Danionella translucida.</title>
        <authorList>
            <person name="Kadobianskyi M."/>
            <person name="Schulze L."/>
            <person name="Schuelke M."/>
            <person name="Judkewitz B."/>
        </authorList>
    </citation>
    <scope>NUCLEOTIDE SEQUENCE [LARGE SCALE GENOMIC DNA]</scope>
    <source>
        <strain evidence="8 9">Bolton</strain>
    </source>
</reference>
<keyword evidence="3" id="KW-0862">Zinc</keyword>
<feature type="compositionally biased region" description="Polar residues" evidence="5">
    <location>
        <begin position="291"/>
        <end position="308"/>
    </location>
</feature>
<keyword evidence="2 4" id="KW-0863">Zinc-finger</keyword>
<evidence type="ECO:0000259" key="7">
    <source>
        <dbReference type="PROSITE" id="PS50119"/>
    </source>
</evidence>
<dbReference type="PANTHER" id="PTHR25462">
    <property type="entry name" value="BONUS, ISOFORM C-RELATED"/>
    <property type="match status" value="1"/>
</dbReference>
<dbReference type="InterPro" id="IPR013083">
    <property type="entry name" value="Znf_RING/FYVE/PHD"/>
</dbReference>
<dbReference type="SMART" id="SM00249">
    <property type="entry name" value="PHD"/>
    <property type="match status" value="1"/>
</dbReference>
<feature type="region of interest" description="Disordered" evidence="5">
    <location>
        <begin position="291"/>
        <end position="316"/>
    </location>
</feature>
<dbReference type="GO" id="GO:0060340">
    <property type="term" value="P:positive regulation of type I interferon-mediated signaling pathway"/>
    <property type="evidence" value="ECO:0007669"/>
    <property type="project" value="TreeGrafter"/>
</dbReference>
<protein>
    <recommendedName>
        <fullName evidence="10">B box-type domain-containing protein</fullName>
    </recommendedName>
</protein>
<dbReference type="EMBL" id="SRMA01015983">
    <property type="protein sequence ID" value="TRZ03102.1"/>
    <property type="molecule type" value="Genomic_DNA"/>
</dbReference>
<evidence type="ECO:0000256" key="1">
    <source>
        <dbReference type="ARBA" id="ARBA00022723"/>
    </source>
</evidence>
<dbReference type="CDD" id="cd15541">
    <property type="entry name" value="PHD_TIF1_like"/>
    <property type="match status" value="1"/>
</dbReference>
<feature type="compositionally biased region" description="Polar residues" evidence="5">
    <location>
        <begin position="605"/>
        <end position="628"/>
    </location>
</feature>
<feature type="region of interest" description="Disordered" evidence="5">
    <location>
        <begin position="591"/>
        <end position="630"/>
    </location>
</feature>